<proteinExistence type="predicted"/>
<reference evidence="1 2" key="1">
    <citation type="submission" date="2014-03" db="EMBL/GenBank/DDBJ databases">
        <title>The draft genome sequence of Thioclava dalianensis DLFJ1-1.</title>
        <authorList>
            <person name="Lai Q."/>
            <person name="Shao Z."/>
        </authorList>
    </citation>
    <scope>NUCLEOTIDE SEQUENCE [LARGE SCALE GENOMIC DNA]</scope>
    <source>
        <strain evidence="1 2">DLFJ1-1</strain>
    </source>
</reference>
<dbReference type="RefSeq" id="WP_038068595.1">
    <property type="nucleotide sequence ID" value="NZ_JHEH01000033.1"/>
</dbReference>
<name>A0A074U185_9RHOB</name>
<dbReference type="Proteomes" id="UP000027725">
    <property type="component" value="Unassembled WGS sequence"/>
</dbReference>
<dbReference type="AlphaFoldDB" id="A0A074U185"/>
<evidence type="ECO:0000313" key="1">
    <source>
        <dbReference type="EMBL" id="KEP68427.1"/>
    </source>
</evidence>
<protein>
    <submittedName>
        <fullName evidence="1">Uncharacterized protein</fullName>
    </submittedName>
</protein>
<organism evidence="1 2">
    <name type="scientific">Thioclava dalianensis</name>
    <dbReference type="NCBI Taxonomy" id="1185766"/>
    <lineage>
        <taxon>Bacteria</taxon>
        <taxon>Pseudomonadati</taxon>
        <taxon>Pseudomonadota</taxon>
        <taxon>Alphaproteobacteria</taxon>
        <taxon>Rhodobacterales</taxon>
        <taxon>Paracoccaceae</taxon>
        <taxon>Thioclava</taxon>
    </lineage>
</organism>
<gene>
    <name evidence="1" type="ORF">DL1_11825</name>
</gene>
<comment type="caution">
    <text evidence="1">The sequence shown here is derived from an EMBL/GenBank/DDBJ whole genome shotgun (WGS) entry which is preliminary data.</text>
</comment>
<dbReference type="EMBL" id="JHEH01000033">
    <property type="protein sequence ID" value="KEP68427.1"/>
    <property type="molecule type" value="Genomic_DNA"/>
</dbReference>
<keyword evidence="2" id="KW-1185">Reference proteome</keyword>
<dbReference type="STRING" id="1185766.SAMN05216224_10829"/>
<sequence>MNSLTNNWAITLITDPVRAAQASKKRRQSAWHSLMSARGKRCRYGWRGCGFTNRTNGSGDAA</sequence>
<accession>A0A074U185</accession>
<evidence type="ECO:0000313" key="2">
    <source>
        <dbReference type="Proteomes" id="UP000027725"/>
    </source>
</evidence>